<dbReference type="InterPro" id="IPR013328">
    <property type="entry name" value="6PGD_dom2"/>
</dbReference>
<dbReference type="InterPro" id="IPR036291">
    <property type="entry name" value="NAD(P)-bd_dom_sf"/>
</dbReference>
<dbReference type="SUPFAM" id="SSF51735">
    <property type="entry name" value="NAD(P)-binding Rossmann-fold domains"/>
    <property type="match status" value="1"/>
</dbReference>
<feature type="domain" description="6-phosphogluconate dehydrogenase NADP-binding" evidence="4">
    <location>
        <begin position="42"/>
        <end position="194"/>
    </location>
</feature>
<dbReference type="PIRSF" id="PIRSF000103">
    <property type="entry name" value="HIBADH"/>
    <property type="match status" value="1"/>
</dbReference>
<keyword evidence="7" id="KW-1185">Reference proteome</keyword>
<dbReference type="PANTHER" id="PTHR43060:SF15">
    <property type="entry name" value="3-HYDROXYISOBUTYRATE DEHYDROGENASE-LIKE 1, MITOCHONDRIAL-RELATED"/>
    <property type="match status" value="1"/>
</dbReference>
<sequence length="327" mass="34475">MLGRSRRSLSSREARPLPRERGSDLSPVSLHKQNGRNSMSQTVGFIGLGLMGTGFTTRLIATGHKVVGFDLDETRRKESQSRGVEVAESASAVAAQSDILAICVTTTAAVAAVVEELAGSGQIKGKTVVDFSTTEMDTTMKAAAQVADAGGQFLDAPVSGGPPAAEAGTLAIMAGGDNEALEAARPLLEQLGRLTNMGPSGAGQATKLVNQALCLTNYCIVAEGLRLAEAYGVDARKIPEALEPGLGNSAVLQNIFPRMVERDYAPRGYARQILKDLEMLQEATRKQHIAMPMAATATTLFRLLVAQGHSELDGAAVVKLYPEQNKE</sequence>
<reference evidence="6 7" key="1">
    <citation type="submission" date="2023-03" db="EMBL/GenBank/DDBJ databases">
        <title>Fodinicurvata sp. CAU 1616 isolated from sea sendiment.</title>
        <authorList>
            <person name="Kim W."/>
        </authorList>
    </citation>
    <scope>NUCLEOTIDE SEQUENCE [LARGE SCALE GENOMIC DNA]</scope>
    <source>
        <strain evidence="6 7">CAU 1616</strain>
    </source>
</reference>
<evidence type="ECO:0000313" key="7">
    <source>
        <dbReference type="Proteomes" id="UP001215503"/>
    </source>
</evidence>
<proteinExistence type="predicted"/>
<feature type="compositionally biased region" description="Basic and acidic residues" evidence="3">
    <location>
        <begin position="10"/>
        <end position="23"/>
    </location>
</feature>
<organism evidence="6 7">
    <name type="scientific">Aquibaculum arenosum</name>
    <dbReference type="NCBI Taxonomy" id="3032591"/>
    <lineage>
        <taxon>Bacteria</taxon>
        <taxon>Pseudomonadati</taxon>
        <taxon>Pseudomonadota</taxon>
        <taxon>Alphaproteobacteria</taxon>
        <taxon>Rhodospirillales</taxon>
        <taxon>Rhodovibrionaceae</taxon>
        <taxon>Aquibaculum</taxon>
    </lineage>
</organism>
<dbReference type="RefSeq" id="WP_275823349.1">
    <property type="nucleotide sequence ID" value="NZ_JARHUD010000006.1"/>
</dbReference>
<comment type="caution">
    <text evidence="6">The sequence shown here is derived from an EMBL/GenBank/DDBJ whole genome shotgun (WGS) entry which is preliminary data.</text>
</comment>
<keyword evidence="2" id="KW-0520">NAD</keyword>
<evidence type="ECO:0000259" key="5">
    <source>
        <dbReference type="Pfam" id="PF14833"/>
    </source>
</evidence>
<protein>
    <submittedName>
        <fullName evidence="6">NAD(P)-dependent oxidoreductase</fullName>
    </submittedName>
</protein>
<gene>
    <name evidence="6" type="ORF">P2G67_10815</name>
</gene>
<feature type="domain" description="3-hydroxyisobutyrate dehydrogenase-like NAD-binding" evidence="5">
    <location>
        <begin position="201"/>
        <end position="321"/>
    </location>
</feature>
<dbReference type="Gene3D" id="1.10.1040.10">
    <property type="entry name" value="N-(1-d-carboxylethyl)-l-norvaline Dehydrogenase, domain 2"/>
    <property type="match status" value="1"/>
</dbReference>
<keyword evidence="1" id="KW-0560">Oxidoreductase</keyword>
<dbReference type="InterPro" id="IPR006115">
    <property type="entry name" value="6PGDH_NADP-bd"/>
</dbReference>
<dbReference type="PANTHER" id="PTHR43060">
    <property type="entry name" value="3-HYDROXYISOBUTYRATE DEHYDROGENASE-LIKE 1, MITOCHONDRIAL-RELATED"/>
    <property type="match status" value="1"/>
</dbReference>
<evidence type="ECO:0000256" key="2">
    <source>
        <dbReference type="ARBA" id="ARBA00023027"/>
    </source>
</evidence>
<dbReference type="InterPro" id="IPR015815">
    <property type="entry name" value="HIBADH-related"/>
</dbReference>
<feature type="region of interest" description="Disordered" evidence="3">
    <location>
        <begin position="1"/>
        <end position="36"/>
    </location>
</feature>
<dbReference type="Proteomes" id="UP001215503">
    <property type="component" value="Unassembled WGS sequence"/>
</dbReference>
<evidence type="ECO:0000256" key="3">
    <source>
        <dbReference type="SAM" id="MobiDB-lite"/>
    </source>
</evidence>
<dbReference type="SUPFAM" id="SSF48179">
    <property type="entry name" value="6-phosphogluconate dehydrogenase C-terminal domain-like"/>
    <property type="match status" value="1"/>
</dbReference>
<dbReference type="InterPro" id="IPR008927">
    <property type="entry name" value="6-PGluconate_DH-like_C_sf"/>
</dbReference>
<name>A0ABT5YNR6_9PROT</name>
<dbReference type="Pfam" id="PF14833">
    <property type="entry name" value="NAD_binding_11"/>
    <property type="match status" value="1"/>
</dbReference>
<evidence type="ECO:0000256" key="1">
    <source>
        <dbReference type="ARBA" id="ARBA00023002"/>
    </source>
</evidence>
<dbReference type="InterPro" id="IPR029154">
    <property type="entry name" value="HIBADH-like_NADP-bd"/>
</dbReference>
<evidence type="ECO:0000259" key="4">
    <source>
        <dbReference type="Pfam" id="PF03446"/>
    </source>
</evidence>
<evidence type="ECO:0000313" key="6">
    <source>
        <dbReference type="EMBL" id="MDF2096468.1"/>
    </source>
</evidence>
<dbReference type="EMBL" id="JARHUD010000006">
    <property type="protein sequence ID" value="MDF2096468.1"/>
    <property type="molecule type" value="Genomic_DNA"/>
</dbReference>
<accession>A0ABT5YNR6</accession>
<dbReference type="Pfam" id="PF03446">
    <property type="entry name" value="NAD_binding_2"/>
    <property type="match status" value="1"/>
</dbReference>
<dbReference type="Gene3D" id="3.40.50.720">
    <property type="entry name" value="NAD(P)-binding Rossmann-like Domain"/>
    <property type="match status" value="1"/>
</dbReference>